<proteinExistence type="inferred from homology"/>
<dbReference type="InterPro" id="IPR017452">
    <property type="entry name" value="GPCR_Rhodpsn_7TM"/>
</dbReference>
<feature type="transmembrane region" description="Helical" evidence="11">
    <location>
        <begin position="40"/>
        <end position="68"/>
    </location>
</feature>
<sequence>MDRSIAQIPNESNEVKVTVTLVLNASFSWLEKPTKGVVTYHFIACIILSSLAITAITVNVFLLVTIIYSNSLKRVILNQLVFMVSLACVLDSIINMPISIYYIKNSGWLPGLKVCTLNAVSVLLVSFMITWNVCGMCVERWYSIFKRSKYRFSSVCKQVVVIVTPITISIASLFPVIVGLIEVRLFPNRFMCSIALKKEQCYRIIILLCFVLPVTLGLLALLSSLMRNFTNVRNISSHRGQLSYPELFFEETHLWNEWQSSKFVGVIMLLFLVLEFPFIINQMGFTSFPNLSLQPNSTLNDSSAFPLVQMTSSTSKAYSWCKFSFCLLFPITTLILRKDIRRKLNAMISFFKPNSSIPNKNETKTSVPVRGENPDDFLVPQVWRRRRLSSVTSLTTPLVFGKSKVANPQFQILDLSSGLAKWKAIYNESKKIERLPKKQGKTLFDDAFEDEDEVTEFERYEDGTEDEINSSEGYAEMAKVKEVAVQTHDKCFKGEKFQREMCHNSSHQLISVSFNMEQTNSFEKRKRKSRNRRLSKSFSANRTTNISSNRRNYMTYPKLPSNARIQTNYQANMTTSDLLKALKAYRSRKSTTACDIIPRGTAELMDTTLDCKDIVSL</sequence>
<feature type="compositionally biased region" description="Low complexity" evidence="10">
    <location>
        <begin position="536"/>
        <end position="546"/>
    </location>
</feature>
<evidence type="ECO:0000256" key="6">
    <source>
        <dbReference type="ARBA" id="ARBA00023136"/>
    </source>
</evidence>
<keyword evidence="9" id="KW-0844">Vision</keyword>
<dbReference type="EMBL" id="JABXBU010002230">
    <property type="protein sequence ID" value="KAF8767558.1"/>
    <property type="molecule type" value="Genomic_DNA"/>
</dbReference>
<dbReference type="PROSITE" id="PS50262">
    <property type="entry name" value="G_PROTEIN_RECEP_F1_2"/>
    <property type="match status" value="1"/>
</dbReference>
<keyword evidence="3 11" id="KW-0812">Transmembrane</keyword>
<evidence type="ECO:0000256" key="5">
    <source>
        <dbReference type="ARBA" id="ARBA00023040"/>
    </source>
</evidence>
<dbReference type="InterPro" id="IPR000276">
    <property type="entry name" value="GPCR_Rhodpsn"/>
</dbReference>
<comment type="subcellular location">
    <subcellularLocation>
        <location evidence="1">Membrane</location>
        <topology evidence="1">Multi-pass membrane protein</topology>
    </subcellularLocation>
</comment>
<feature type="transmembrane region" description="Helical" evidence="11">
    <location>
        <begin position="201"/>
        <end position="222"/>
    </location>
</feature>
<evidence type="ECO:0000256" key="8">
    <source>
        <dbReference type="ARBA" id="ARBA00023224"/>
    </source>
</evidence>
<evidence type="ECO:0000256" key="1">
    <source>
        <dbReference type="ARBA" id="ARBA00004141"/>
    </source>
</evidence>
<gene>
    <name evidence="13" type="ORF">HNY73_020498</name>
</gene>
<evidence type="ECO:0000256" key="7">
    <source>
        <dbReference type="ARBA" id="ARBA00023170"/>
    </source>
</evidence>
<evidence type="ECO:0000313" key="13">
    <source>
        <dbReference type="EMBL" id="KAF8767558.1"/>
    </source>
</evidence>
<evidence type="ECO:0000259" key="12">
    <source>
        <dbReference type="PROSITE" id="PS50262"/>
    </source>
</evidence>
<dbReference type="Pfam" id="PF00001">
    <property type="entry name" value="7tm_1"/>
    <property type="match status" value="1"/>
</dbReference>
<dbReference type="GO" id="GO:0007601">
    <property type="term" value="P:visual perception"/>
    <property type="evidence" value="ECO:0007669"/>
    <property type="project" value="UniProtKB-KW"/>
</dbReference>
<keyword evidence="4 11" id="KW-1133">Transmembrane helix</keyword>
<keyword evidence="9" id="KW-0716">Sensory transduction</keyword>
<feature type="domain" description="G-protein coupled receptors family 1 profile" evidence="12">
    <location>
        <begin position="58"/>
        <end position="280"/>
    </location>
</feature>
<keyword evidence="6 11" id="KW-0472">Membrane</keyword>
<feature type="transmembrane region" description="Helical" evidence="11">
    <location>
        <begin position="80"/>
        <end position="103"/>
    </location>
</feature>
<keyword evidence="7" id="KW-0675">Receptor</keyword>
<reference evidence="13" key="1">
    <citation type="journal article" date="2020" name="bioRxiv">
        <title>Chromosome-level reference genome of the European wasp spider Argiope bruennichi: a resource for studies on range expansion and evolutionary adaptation.</title>
        <authorList>
            <person name="Sheffer M.M."/>
            <person name="Hoppe A."/>
            <person name="Krehenwinkel H."/>
            <person name="Uhl G."/>
            <person name="Kuss A.W."/>
            <person name="Jensen L."/>
            <person name="Jensen C."/>
            <person name="Gillespie R.G."/>
            <person name="Hoff K.J."/>
            <person name="Prost S."/>
        </authorList>
    </citation>
    <scope>NUCLEOTIDE SEQUENCE</scope>
</reference>
<evidence type="ECO:0000256" key="11">
    <source>
        <dbReference type="SAM" id="Phobius"/>
    </source>
</evidence>
<dbReference type="AlphaFoldDB" id="A0A8T0E833"/>
<name>A0A8T0E833_ARGBR</name>
<protein>
    <recommendedName>
        <fullName evidence="12">G-protein coupled receptors family 1 profile domain-containing protein</fullName>
    </recommendedName>
</protein>
<dbReference type="InterPro" id="IPR050125">
    <property type="entry name" value="GPCR_opsins"/>
</dbReference>
<comment type="caution">
    <text evidence="13">The sequence shown here is derived from an EMBL/GenBank/DDBJ whole genome shotgun (WGS) entry which is preliminary data.</text>
</comment>
<evidence type="ECO:0000256" key="4">
    <source>
        <dbReference type="ARBA" id="ARBA00022989"/>
    </source>
</evidence>
<evidence type="ECO:0000256" key="2">
    <source>
        <dbReference type="ARBA" id="ARBA00010663"/>
    </source>
</evidence>
<accession>A0A8T0E833</accession>
<dbReference type="Proteomes" id="UP000807504">
    <property type="component" value="Unassembled WGS sequence"/>
</dbReference>
<dbReference type="GO" id="GO:0016020">
    <property type="term" value="C:membrane"/>
    <property type="evidence" value="ECO:0007669"/>
    <property type="project" value="UniProtKB-SubCell"/>
</dbReference>
<dbReference type="Gene3D" id="1.20.1070.10">
    <property type="entry name" value="Rhodopsin 7-helix transmembrane proteins"/>
    <property type="match status" value="1"/>
</dbReference>
<feature type="transmembrane region" description="Helical" evidence="11">
    <location>
        <begin position="159"/>
        <end position="181"/>
    </location>
</feature>
<keyword evidence="14" id="KW-1185">Reference proteome</keyword>
<keyword evidence="8" id="KW-0807">Transducer</keyword>
<dbReference type="SUPFAM" id="SSF81321">
    <property type="entry name" value="Family A G protein-coupled receptor-like"/>
    <property type="match status" value="1"/>
</dbReference>
<dbReference type="CDD" id="cd00637">
    <property type="entry name" value="7tm_classA_rhodopsin-like"/>
    <property type="match status" value="1"/>
</dbReference>
<dbReference type="GO" id="GO:0004930">
    <property type="term" value="F:G protein-coupled receptor activity"/>
    <property type="evidence" value="ECO:0007669"/>
    <property type="project" value="UniProtKB-KW"/>
</dbReference>
<feature type="region of interest" description="Disordered" evidence="10">
    <location>
        <begin position="520"/>
        <end position="546"/>
    </location>
</feature>
<feature type="compositionally biased region" description="Basic residues" evidence="10">
    <location>
        <begin position="524"/>
        <end position="535"/>
    </location>
</feature>
<organism evidence="13 14">
    <name type="scientific">Argiope bruennichi</name>
    <name type="common">Wasp spider</name>
    <name type="synonym">Aranea bruennichi</name>
    <dbReference type="NCBI Taxonomy" id="94029"/>
    <lineage>
        <taxon>Eukaryota</taxon>
        <taxon>Metazoa</taxon>
        <taxon>Ecdysozoa</taxon>
        <taxon>Arthropoda</taxon>
        <taxon>Chelicerata</taxon>
        <taxon>Arachnida</taxon>
        <taxon>Araneae</taxon>
        <taxon>Araneomorphae</taxon>
        <taxon>Entelegynae</taxon>
        <taxon>Araneoidea</taxon>
        <taxon>Araneidae</taxon>
        <taxon>Argiope</taxon>
    </lineage>
</organism>
<evidence type="ECO:0000256" key="10">
    <source>
        <dbReference type="SAM" id="MobiDB-lite"/>
    </source>
</evidence>
<dbReference type="PANTHER" id="PTHR24240">
    <property type="entry name" value="OPSIN"/>
    <property type="match status" value="1"/>
</dbReference>
<keyword evidence="5" id="KW-0297">G-protein coupled receptor</keyword>
<reference evidence="13" key="2">
    <citation type="submission" date="2020-06" db="EMBL/GenBank/DDBJ databases">
        <authorList>
            <person name="Sheffer M."/>
        </authorList>
    </citation>
    <scope>NUCLEOTIDE SEQUENCE</scope>
</reference>
<feature type="transmembrane region" description="Helical" evidence="11">
    <location>
        <begin position="263"/>
        <end position="280"/>
    </location>
</feature>
<evidence type="ECO:0000313" key="14">
    <source>
        <dbReference type="Proteomes" id="UP000807504"/>
    </source>
</evidence>
<comment type="similarity">
    <text evidence="2">Belongs to the G-protein coupled receptor 1 family.</text>
</comment>
<feature type="transmembrane region" description="Helical" evidence="11">
    <location>
        <begin position="115"/>
        <end position="138"/>
    </location>
</feature>
<evidence type="ECO:0000256" key="3">
    <source>
        <dbReference type="ARBA" id="ARBA00022692"/>
    </source>
</evidence>
<evidence type="ECO:0000256" key="9">
    <source>
        <dbReference type="ARBA" id="ARBA00023305"/>
    </source>
</evidence>